<accession>A0A250X3T9</accession>
<sequence>MFMKGILHLKYEKRAKWMAAYEDGNNAAHPTELSRKGSGQLFDLRLLSLFGIFYGFEQTAIKTVTAESRVRLLTWSAESVLSMASGHCGTALPTYWRSLALYNMCAELSSLRLSIQQTYTSKGEPESPEWFSGGRSADFMSFDGEEEGSNRNTVKGMFQWIFSSLSMMPSPGMRQKAGPSNAAIFGTGY</sequence>
<dbReference type="AlphaFoldDB" id="A0A250X3T9"/>
<organism evidence="1 2">
    <name type="scientific">Chlamydomonas eustigma</name>
    <dbReference type="NCBI Taxonomy" id="1157962"/>
    <lineage>
        <taxon>Eukaryota</taxon>
        <taxon>Viridiplantae</taxon>
        <taxon>Chlorophyta</taxon>
        <taxon>core chlorophytes</taxon>
        <taxon>Chlorophyceae</taxon>
        <taxon>CS clade</taxon>
        <taxon>Chlamydomonadales</taxon>
        <taxon>Chlamydomonadaceae</taxon>
        <taxon>Chlamydomonas</taxon>
    </lineage>
</organism>
<reference evidence="1 2" key="1">
    <citation type="submission" date="2017-08" db="EMBL/GenBank/DDBJ databases">
        <title>Acidophilic green algal genome provides insights into adaptation to an acidic environment.</title>
        <authorList>
            <person name="Hirooka S."/>
            <person name="Hirose Y."/>
            <person name="Kanesaki Y."/>
            <person name="Higuchi S."/>
            <person name="Fujiwara T."/>
            <person name="Onuma R."/>
            <person name="Era A."/>
            <person name="Ohbayashi R."/>
            <person name="Uzuka A."/>
            <person name="Nozaki H."/>
            <person name="Yoshikawa H."/>
            <person name="Miyagishima S.Y."/>
        </authorList>
    </citation>
    <scope>NUCLEOTIDE SEQUENCE [LARGE SCALE GENOMIC DNA]</scope>
    <source>
        <strain evidence="1 2">NIES-2499</strain>
    </source>
</reference>
<keyword evidence="2" id="KW-1185">Reference proteome</keyword>
<comment type="caution">
    <text evidence="1">The sequence shown here is derived from an EMBL/GenBank/DDBJ whole genome shotgun (WGS) entry which is preliminary data.</text>
</comment>
<gene>
    <name evidence="1" type="ORF">CEUSTIGMA_g4875.t1</name>
</gene>
<dbReference type="OrthoDB" id="507693at2759"/>
<protein>
    <submittedName>
        <fullName evidence="1">Uncharacterized protein</fullName>
    </submittedName>
</protein>
<dbReference type="Proteomes" id="UP000232323">
    <property type="component" value="Unassembled WGS sequence"/>
</dbReference>
<evidence type="ECO:0000313" key="2">
    <source>
        <dbReference type="Proteomes" id="UP000232323"/>
    </source>
</evidence>
<name>A0A250X3T9_9CHLO</name>
<proteinExistence type="predicted"/>
<evidence type="ECO:0000313" key="1">
    <source>
        <dbReference type="EMBL" id="GAX77430.1"/>
    </source>
</evidence>
<dbReference type="EMBL" id="BEGY01000024">
    <property type="protein sequence ID" value="GAX77430.1"/>
    <property type="molecule type" value="Genomic_DNA"/>
</dbReference>